<dbReference type="PROSITE" id="PS00197">
    <property type="entry name" value="2FE2S_FER_1"/>
    <property type="match status" value="1"/>
</dbReference>
<dbReference type="CDD" id="cd00207">
    <property type="entry name" value="fer2"/>
    <property type="match status" value="1"/>
</dbReference>
<name>A0A126SXR8_9BACT</name>
<dbReference type="Pfam" id="PF00111">
    <property type="entry name" value="Fer2"/>
    <property type="match status" value="1"/>
</dbReference>
<feature type="domain" description="2Fe-2S ferredoxin-type" evidence="1">
    <location>
        <begin position="15"/>
        <end position="107"/>
    </location>
</feature>
<organism evidence="2">
    <name type="scientific">uncultured bacterium UPO38</name>
    <dbReference type="NCBI Taxonomy" id="1776965"/>
    <lineage>
        <taxon>Bacteria</taxon>
        <taxon>environmental samples</taxon>
    </lineage>
</organism>
<evidence type="ECO:0000259" key="1">
    <source>
        <dbReference type="PROSITE" id="PS51085"/>
    </source>
</evidence>
<sequence length="135" mass="14354">MAPEDCSERAPCVQHAIRIRQTGEVYLCAESETLLQAMARIGRKGIPAGCLNGGCGVCKISVRAGRVRRVGPMSRAHVSEGDEADGVCLACRVAPVGAVEVEVIGRLQKALGFPWGPHATSRAAPPLRYDETKET</sequence>
<protein>
    <submittedName>
        <fullName evidence="2">Ferredoxin</fullName>
    </submittedName>
</protein>
<evidence type="ECO:0000313" key="2">
    <source>
        <dbReference type="EMBL" id="AMK59097.1"/>
    </source>
</evidence>
<dbReference type="InterPro" id="IPR001041">
    <property type="entry name" value="2Fe-2S_ferredoxin-type"/>
</dbReference>
<accession>A0A126SXR8</accession>
<dbReference type="Gene3D" id="3.10.20.30">
    <property type="match status" value="1"/>
</dbReference>
<dbReference type="AlphaFoldDB" id="A0A126SXR8"/>
<dbReference type="SUPFAM" id="SSF54292">
    <property type="entry name" value="2Fe-2S ferredoxin-like"/>
    <property type="match status" value="1"/>
</dbReference>
<dbReference type="InterPro" id="IPR036010">
    <property type="entry name" value="2Fe-2S_ferredoxin-like_sf"/>
</dbReference>
<dbReference type="GO" id="GO:0051537">
    <property type="term" value="F:2 iron, 2 sulfur cluster binding"/>
    <property type="evidence" value="ECO:0007669"/>
    <property type="project" value="InterPro"/>
</dbReference>
<dbReference type="InterPro" id="IPR012675">
    <property type="entry name" value="Beta-grasp_dom_sf"/>
</dbReference>
<reference evidence="2" key="1">
    <citation type="journal article" date="2016" name="Appl. Environ. Microbiol.">
        <title>Functional Metagenomics of a Biostimulated Petroleum-Contaminated Soil Reveals an Extraordinary Diversity of Extradiol Dioxygenases.</title>
        <authorList>
            <person name="Terron-Gonzalez L."/>
            <person name="Martin-Cabello G."/>
            <person name="Ferrer M."/>
            <person name="Santero E."/>
        </authorList>
    </citation>
    <scope>NUCLEOTIDE SEQUENCE</scope>
</reference>
<dbReference type="PROSITE" id="PS51085">
    <property type="entry name" value="2FE2S_FER_2"/>
    <property type="match status" value="1"/>
</dbReference>
<dbReference type="InterPro" id="IPR006058">
    <property type="entry name" value="2Fe2S_fd_BS"/>
</dbReference>
<dbReference type="EMBL" id="KU144968">
    <property type="protein sequence ID" value="AMK59097.1"/>
    <property type="molecule type" value="Genomic_DNA"/>
</dbReference>
<proteinExistence type="predicted"/>